<keyword evidence="2" id="KW-1185">Reference proteome</keyword>
<gene>
    <name evidence="1" type="ORF">PPROV_000229500</name>
</gene>
<dbReference type="Proteomes" id="UP000660262">
    <property type="component" value="Unassembled WGS sequence"/>
</dbReference>
<organism evidence="1 2">
    <name type="scientific">Pycnococcus provasolii</name>
    <dbReference type="NCBI Taxonomy" id="41880"/>
    <lineage>
        <taxon>Eukaryota</taxon>
        <taxon>Viridiplantae</taxon>
        <taxon>Chlorophyta</taxon>
        <taxon>Pseudoscourfieldiophyceae</taxon>
        <taxon>Pseudoscourfieldiales</taxon>
        <taxon>Pycnococcaceae</taxon>
        <taxon>Pycnococcus</taxon>
    </lineage>
</organism>
<name>A0A830HCC6_9CHLO</name>
<protein>
    <submittedName>
        <fullName evidence="1">Uncharacterized protein</fullName>
    </submittedName>
</protein>
<comment type="caution">
    <text evidence="1">The sequence shown here is derived from an EMBL/GenBank/DDBJ whole genome shotgun (WGS) entry which is preliminary data.</text>
</comment>
<evidence type="ECO:0000313" key="1">
    <source>
        <dbReference type="EMBL" id="GHP03540.1"/>
    </source>
</evidence>
<accession>A0A830HCC6</accession>
<dbReference type="AlphaFoldDB" id="A0A830HCC6"/>
<proteinExistence type="predicted"/>
<dbReference type="EMBL" id="BNJQ01000005">
    <property type="protein sequence ID" value="GHP03540.1"/>
    <property type="molecule type" value="Genomic_DNA"/>
</dbReference>
<sequence>MTLPVASEPQTETIAAMVIDDGEPDSAFQLPKCASDDATIATECVLSLSRLRHLAEDLCIRAEAARAETLHSAHSPRRQWWAQSSTEPKPLPLRITSSTARWASEGGQEALNKAVAAYLVSIGVDIDATNANGFPLILPCDATCNPSVEVYRVPEDDPRVGLRGELGCRAKEALATGTVVGVYSGHVFANDELYEIPALANHPSVLCHPITADADEKLIARLKAEWEAESYTAEFSAYN</sequence>
<evidence type="ECO:0000313" key="2">
    <source>
        <dbReference type="Proteomes" id="UP000660262"/>
    </source>
</evidence>
<reference evidence="1" key="1">
    <citation type="submission" date="2020-10" db="EMBL/GenBank/DDBJ databases">
        <title>Unveiling of a novel bifunctional photoreceptor, Dualchrome1, isolated from a cosmopolitan green alga.</title>
        <authorList>
            <person name="Suzuki S."/>
            <person name="Kawachi M."/>
        </authorList>
    </citation>
    <scope>NUCLEOTIDE SEQUENCE</scope>
    <source>
        <strain evidence="1">NIES 2893</strain>
    </source>
</reference>